<accession>A0A0J6G5R7</accession>
<organism evidence="4 5">
    <name type="scientific">Pseudomonas deceptionensis</name>
    <dbReference type="NCBI Taxonomy" id="882211"/>
    <lineage>
        <taxon>Bacteria</taxon>
        <taxon>Pseudomonadati</taxon>
        <taxon>Pseudomonadota</taxon>
        <taxon>Gammaproteobacteria</taxon>
        <taxon>Pseudomonadales</taxon>
        <taxon>Pseudomonadaceae</taxon>
        <taxon>Pseudomonas</taxon>
    </lineage>
</organism>
<keyword evidence="1" id="KW-0778">Tellurium resistance</keyword>
<proteinExistence type="predicted"/>
<reference evidence="4" key="1">
    <citation type="submission" date="2016-10" db="EMBL/GenBank/DDBJ databases">
        <authorList>
            <person name="Varghese N."/>
            <person name="Submissions S."/>
        </authorList>
    </citation>
    <scope>NUCLEOTIDE SEQUENCE [LARGE SCALE GENOMIC DNA]</scope>
    <source>
        <strain evidence="4">LMG 25555</strain>
    </source>
</reference>
<evidence type="ECO:0000256" key="1">
    <source>
        <dbReference type="ARBA" id="ARBA00022686"/>
    </source>
</evidence>
<evidence type="ECO:0000313" key="5">
    <source>
        <dbReference type="Proteomes" id="UP000183613"/>
    </source>
</evidence>
<comment type="caution">
    <text evidence="4">The sequence shown here is derived from an EMBL/GenBank/DDBJ whole genome shotgun (WGS) entry which is preliminary data.</text>
</comment>
<dbReference type="EMBL" id="FNUD01000002">
    <property type="protein sequence ID" value="SEE20443.1"/>
    <property type="molecule type" value="Genomic_DNA"/>
</dbReference>
<evidence type="ECO:0000256" key="2">
    <source>
        <dbReference type="SAM" id="MobiDB-lite"/>
    </source>
</evidence>
<dbReference type="RefSeq" id="WP_048362074.1">
    <property type="nucleotide sequence ID" value="NZ_FNUD01000002.1"/>
</dbReference>
<dbReference type="PANTHER" id="PTHR32097">
    <property type="entry name" value="CAMP-BINDING PROTEIN 1-RELATED"/>
    <property type="match status" value="1"/>
</dbReference>
<dbReference type="InterPro" id="IPR051324">
    <property type="entry name" value="Stress/Tellurium_Resist"/>
</dbReference>
<evidence type="ECO:0000313" key="4">
    <source>
        <dbReference type="EMBL" id="SEE20443.1"/>
    </source>
</evidence>
<protein>
    <submittedName>
        <fullName evidence="4">Tellurite resistance protein TerA</fullName>
    </submittedName>
</protein>
<name>A0A0J6G5R7_PSEDM</name>
<sequence>MTALTPGANTAVAPGTLSVTITYTPVPGADLDVSAFLLNESGKVRGDNDMCFFGQQSVNNGAVKLVESAAGRSVFSVNLDAIDQAVEKVALTATIYENKARFDAFPQLTVSVSGGIEAPIPTQGMQETALILGEFYRRQGAWKFRCVAQGFAGGLAPLAQHFGVDIAAPAPAPAPAPAAAPAPAPAPAAPAPVPASRVNLSKITLDKQRPSISLEKKDGDFGEIKINLNWNRSNPNDNGGGGGFFATLRSKATGKSGGIDLDVGCLYEMENGRKGAVQALGNAFGDFRDEPFIQLMGDDRTGSVSDGEWLRINGKEWRKMRRVLVYAFIYEGAPNWQATDGVITLYIPGEPPIEVRLSEEGGTKGMCAIALLENVGGSVKVNRKVEFFKGHSDMDKAFNWGMRWSAGSK</sequence>
<gene>
    <name evidence="4" type="ORF">SAMN04489800_0200</name>
</gene>
<feature type="region of interest" description="Disordered" evidence="2">
    <location>
        <begin position="173"/>
        <end position="193"/>
    </location>
</feature>
<dbReference type="OrthoDB" id="2079357at2"/>
<dbReference type="Proteomes" id="UP000183613">
    <property type="component" value="Unassembled WGS sequence"/>
</dbReference>
<dbReference type="PATRIC" id="fig|882211.3.peg.4475"/>
<dbReference type="CDD" id="cd06974">
    <property type="entry name" value="TerD_like"/>
    <property type="match status" value="2"/>
</dbReference>
<dbReference type="Pfam" id="PF02342">
    <property type="entry name" value="TerD"/>
    <property type="match status" value="1"/>
</dbReference>
<keyword evidence="5" id="KW-1185">Reference proteome</keyword>
<dbReference type="PIRSF" id="PIRSF037118">
    <property type="entry name" value="Tellurite_resistance_TerA"/>
    <property type="match status" value="1"/>
</dbReference>
<dbReference type="PANTHER" id="PTHR32097:SF3">
    <property type="entry name" value="TELLURITE RESISTANCE PROTEIN"/>
    <property type="match status" value="1"/>
</dbReference>
<dbReference type="InterPro" id="IPR003325">
    <property type="entry name" value="TerD"/>
</dbReference>
<dbReference type="GO" id="GO:0046690">
    <property type="term" value="P:response to tellurium ion"/>
    <property type="evidence" value="ECO:0007669"/>
    <property type="project" value="UniProtKB-KW"/>
</dbReference>
<dbReference type="Gene3D" id="2.60.60.30">
    <property type="entry name" value="sav2460 like domains"/>
    <property type="match status" value="2"/>
</dbReference>
<feature type="domain" description="TerD" evidence="3">
    <location>
        <begin position="26"/>
        <end position="162"/>
    </location>
</feature>
<dbReference type="InterPro" id="IPR017115">
    <property type="entry name" value="Tellurite_resistance_TerA"/>
</dbReference>
<dbReference type="AlphaFoldDB" id="A0A0J6G5R7"/>
<evidence type="ECO:0000259" key="3">
    <source>
        <dbReference type="Pfam" id="PF02342"/>
    </source>
</evidence>